<reference evidence="1 2" key="1">
    <citation type="submission" date="2024-09" db="EMBL/GenBank/DDBJ databases">
        <authorList>
            <person name="Sun Q."/>
            <person name="Mori K."/>
        </authorList>
    </citation>
    <scope>NUCLEOTIDE SEQUENCE [LARGE SCALE GENOMIC DNA]</scope>
    <source>
        <strain evidence="1 2">TBRC 2205</strain>
    </source>
</reference>
<dbReference type="Proteomes" id="UP001589894">
    <property type="component" value="Unassembled WGS sequence"/>
</dbReference>
<dbReference type="GO" id="GO:0005524">
    <property type="term" value="F:ATP binding"/>
    <property type="evidence" value="ECO:0007669"/>
    <property type="project" value="UniProtKB-KW"/>
</dbReference>
<accession>A0ABV6P5A5</accession>
<keyword evidence="2" id="KW-1185">Reference proteome</keyword>
<evidence type="ECO:0000313" key="1">
    <source>
        <dbReference type="EMBL" id="MFC0568175.1"/>
    </source>
</evidence>
<dbReference type="PANTHER" id="PTHR34704">
    <property type="entry name" value="ATPASE"/>
    <property type="match status" value="1"/>
</dbReference>
<dbReference type="EMBL" id="JBHLUE010000032">
    <property type="protein sequence ID" value="MFC0568175.1"/>
    <property type="molecule type" value="Genomic_DNA"/>
</dbReference>
<keyword evidence="1" id="KW-0547">Nucleotide-binding</keyword>
<gene>
    <name evidence="1" type="ORF">ACFFHU_29040</name>
</gene>
<dbReference type="SUPFAM" id="SSF52540">
    <property type="entry name" value="P-loop containing nucleoside triphosphate hydrolases"/>
    <property type="match status" value="1"/>
</dbReference>
<comment type="caution">
    <text evidence="1">The sequence shown here is derived from an EMBL/GenBank/DDBJ whole genome shotgun (WGS) entry which is preliminary data.</text>
</comment>
<organism evidence="1 2">
    <name type="scientific">Plantactinospora siamensis</name>
    <dbReference type="NCBI Taxonomy" id="555372"/>
    <lineage>
        <taxon>Bacteria</taxon>
        <taxon>Bacillati</taxon>
        <taxon>Actinomycetota</taxon>
        <taxon>Actinomycetes</taxon>
        <taxon>Micromonosporales</taxon>
        <taxon>Micromonosporaceae</taxon>
        <taxon>Plantactinospora</taxon>
    </lineage>
</organism>
<dbReference type="RefSeq" id="WP_377343623.1">
    <property type="nucleotide sequence ID" value="NZ_JBHLUE010000032.1"/>
</dbReference>
<name>A0ABV6P5A5_9ACTN</name>
<proteinExistence type="predicted"/>
<dbReference type="InterPro" id="IPR027417">
    <property type="entry name" value="P-loop_NTPase"/>
</dbReference>
<protein>
    <submittedName>
        <fullName evidence="1">ATP-binding protein</fullName>
    </submittedName>
</protein>
<evidence type="ECO:0000313" key="2">
    <source>
        <dbReference type="Proteomes" id="UP001589894"/>
    </source>
</evidence>
<dbReference type="Gene3D" id="3.40.50.300">
    <property type="entry name" value="P-loop containing nucleotide triphosphate hydrolases"/>
    <property type="match status" value="1"/>
</dbReference>
<sequence length="490" mass="54091">MRKPVEMFDRDHEWSALSRFITDEQPGATLGVVSGRRRQGKTFLLDAACRAAGGFYFGATEATDAESLRRLGAALTAHRRPPSPYHFADWAEAVDALLALGADRPTPVVIDEFPYLAKANPELPSIIQEALRTLRGERTGSRTRLLLCGSAMSFMGRILAGNAPLRGRAGLELVVPTLDYRLAAEFWDLADPRLALQVNAVVGGTPAYRREFARGDTPAGPEDFDDWVERTVLNPETPLFREARYLLAEEPDLRDTALYLSVLAAVADGNATRGGMAGYLERRATDIAHPITVLEDAGLLHRDADLFRDNRPTYRIAEPLIRFYHAVMRPVWDQLERPGSAARVWRASGRRFVSNVLGPHFEQVCRDWTLRHADPELLGGLPARVGHGVVRDPQERMGYEVDVAAVGIADDGRPPLLAIGEAKWNDMMGLGHLERLRLVRELIGRAGRYDTSHTKLLCFSGSGFNDRLRGAAETAGDVLLVDPPMLYGNA</sequence>
<keyword evidence="1" id="KW-0067">ATP-binding</keyword>
<dbReference type="PANTHER" id="PTHR34704:SF1">
    <property type="entry name" value="ATPASE"/>
    <property type="match status" value="1"/>
</dbReference>